<feature type="chain" id="PRO_5035181760" evidence="1">
    <location>
        <begin position="23"/>
        <end position="168"/>
    </location>
</feature>
<evidence type="ECO:0000256" key="1">
    <source>
        <dbReference type="SAM" id="SignalP"/>
    </source>
</evidence>
<accession>A0A8J6XMX7</accession>
<organism evidence="2 3">
    <name type="scientific">Iningainema tapete BLCC-T55</name>
    <dbReference type="NCBI Taxonomy" id="2748662"/>
    <lineage>
        <taxon>Bacteria</taxon>
        <taxon>Bacillati</taxon>
        <taxon>Cyanobacteriota</taxon>
        <taxon>Cyanophyceae</taxon>
        <taxon>Nostocales</taxon>
        <taxon>Scytonemataceae</taxon>
        <taxon>Iningainema tapete</taxon>
    </lineage>
</organism>
<reference evidence="2" key="1">
    <citation type="submission" date="2020-09" db="EMBL/GenBank/DDBJ databases">
        <title>Iningainema tapete sp. nov. (Scytonemataceae, Cyanobacteria) from greenhouses in central Florida (USA) produces two types of nodularin with biosynthetic potential for microcystin-LR and anabaenopeptins.</title>
        <authorList>
            <person name="Berthold D.E."/>
            <person name="Lefler F.W."/>
            <person name="Huang I.-S."/>
            <person name="Abdulla H."/>
            <person name="Zimba P.V."/>
            <person name="Laughinghouse H.D. IV."/>
        </authorList>
    </citation>
    <scope>NUCLEOTIDE SEQUENCE</scope>
    <source>
        <strain evidence="2">BLCCT55</strain>
    </source>
</reference>
<comment type="caution">
    <text evidence="2">The sequence shown here is derived from an EMBL/GenBank/DDBJ whole genome shotgun (WGS) entry which is preliminary data.</text>
</comment>
<name>A0A8J6XMX7_9CYAN</name>
<gene>
    <name evidence="2" type="ORF">ICL16_22695</name>
</gene>
<proteinExistence type="predicted"/>
<sequence>MIGKIFPQVVFSVAGTILSLMAVVDSIPAGAIAPKTDLNESWSFGFQNYPIEHQGNATLDIKVSYKYIDGIGKNDPLEYPEFTQIYKYIDNFLVNYPNETDFWEVLNKNLVTELLTKPIPTEFGFNYNLANVVDSLTVDLAVQPGSSNVPYPRASKVTGIPGEQVDLN</sequence>
<keyword evidence="1" id="KW-0732">Signal</keyword>
<dbReference type="Proteomes" id="UP000629098">
    <property type="component" value="Unassembled WGS sequence"/>
</dbReference>
<evidence type="ECO:0000313" key="3">
    <source>
        <dbReference type="Proteomes" id="UP000629098"/>
    </source>
</evidence>
<keyword evidence="3" id="KW-1185">Reference proteome</keyword>
<dbReference type="RefSeq" id="WP_190832286.1">
    <property type="nucleotide sequence ID" value="NZ_CAWPPI010000072.1"/>
</dbReference>
<dbReference type="EMBL" id="JACXAE010000072">
    <property type="protein sequence ID" value="MBD2774799.1"/>
    <property type="molecule type" value="Genomic_DNA"/>
</dbReference>
<dbReference type="AlphaFoldDB" id="A0A8J6XMX7"/>
<evidence type="ECO:0000313" key="2">
    <source>
        <dbReference type="EMBL" id="MBD2774799.1"/>
    </source>
</evidence>
<feature type="signal peptide" evidence="1">
    <location>
        <begin position="1"/>
        <end position="22"/>
    </location>
</feature>
<protein>
    <submittedName>
        <fullName evidence="2">Uncharacterized protein</fullName>
    </submittedName>
</protein>